<reference evidence="12" key="1">
    <citation type="submission" date="2015-05" db="EMBL/GenBank/DDBJ databases">
        <authorList>
            <person name="Rattei Thomas"/>
        </authorList>
    </citation>
    <scope>NUCLEOTIDE SEQUENCE</scope>
    <source>
        <strain evidence="12">DC9</strain>
    </source>
</reference>
<dbReference type="PRINTS" id="PR00326">
    <property type="entry name" value="GTP1OBG"/>
</dbReference>
<dbReference type="HAMAP" id="MF_01454">
    <property type="entry name" value="GTPase_Obg"/>
    <property type="match status" value="1"/>
</dbReference>
<dbReference type="InterPro" id="IPR027417">
    <property type="entry name" value="P-loop_NTPase"/>
</dbReference>
<dbReference type="InterPro" id="IPR031167">
    <property type="entry name" value="G_OBG"/>
</dbReference>
<dbReference type="FunFam" id="2.70.210.12:FF:000001">
    <property type="entry name" value="GTPase Obg"/>
    <property type="match status" value="1"/>
</dbReference>
<dbReference type="Gene3D" id="2.70.210.12">
    <property type="entry name" value="GTP1/OBG domain"/>
    <property type="match status" value="1"/>
</dbReference>
<feature type="binding site" evidence="8">
    <location>
        <begin position="223"/>
        <end position="226"/>
    </location>
    <ligand>
        <name>GTP</name>
        <dbReference type="ChEBI" id="CHEBI:37565"/>
    </ligand>
</feature>
<dbReference type="EMBL" id="LN847049">
    <property type="protein sequence ID" value="CRI42658.1"/>
    <property type="molecule type" value="Genomic_DNA"/>
</dbReference>
<dbReference type="InterPro" id="IPR014100">
    <property type="entry name" value="GTP-bd_Obg/CgtA"/>
</dbReference>
<dbReference type="EC" id="3.6.5.-" evidence="8"/>
<dbReference type="SUPFAM" id="SSF82051">
    <property type="entry name" value="Obg GTP-binding protein N-terminal domain"/>
    <property type="match status" value="1"/>
</dbReference>
<proteinExistence type="inferred from homology"/>
<dbReference type="InterPro" id="IPR045086">
    <property type="entry name" value="OBG_GTPase"/>
</dbReference>
<evidence type="ECO:0000259" key="11">
    <source>
        <dbReference type="PROSITE" id="PS51883"/>
    </source>
</evidence>
<dbReference type="NCBIfam" id="TIGR00231">
    <property type="entry name" value="small_GTP"/>
    <property type="match status" value="1"/>
</dbReference>
<dbReference type="SUPFAM" id="SSF52540">
    <property type="entry name" value="P-loop containing nucleoside triphosphate hydrolases"/>
    <property type="match status" value="1"/>
</dbReference>
<keyword evidence="7 8" id="KW-0342">GTP-binding</keyword>
<dbReference type="GO" id="GO:0000287">
    <property type="term" value="F:magnesium ion binding"/>
    <property type="evidence" value="ECO:0007669"/>
    <property type="project" value="InterPro"/>
</dbReference>
<evidence type="ECO:0000256" key="6">
    <source>
        <dbReference type="ARBA" id="ARBA00022842"/>
    </source>
</evidence>
<feature type="binding site" evidence="8">
    <location>
        <position position="200"/>
    </location>
    <ligand>
        <name>Mg(2+)</name>
        <dbReference type="ChEBI" id="CHEBI:18420"/>
    </ligand>
</feature>
<dbReference type="GO" id="GO:0003924">
    <property type="term" value="F:GTPase activity"/>
    <property type="evidence" value="ECO:0007669"/>
    <property type="project" value="UniProtKB-UniRule"/>
</dbReference>
<evidence type="ECO:0000256" key="2">
    <source>
        <dbReference type="ARBA" id="ARBA00022490"/>
    </source>
</evidence>
<dbReference type="Pfam" id="PF01018">
    <property type="entry name" value="GTP1_OBG"/>
    <property type="match status" value="1"/>
</dbReference>
<dbReference type="PANTHER" id="PTHR11702:SF31">
    <property type="entry name" value="MITOCHONDRIAL RIBOSOME-ASSOCIATED GTPASE 2"/>
    <property type="match status" value="1"/>
</dbReference>
<sequence length="343" mass="37711">MKKDKNVIMFVDQITLELRAGKGGNGVVAWRKEKYLPKGGPYGGNGGNGGSVIIEATTNVYSFEAYRNIRFLKAPDGQSGATNNRTGRSGKDLIVSVPTGTLLRDAETGEILHDFTVDGERLLVSQGGKGGKGNTFFKTSVNRAPTKATPGKPGEIRQVELELKLIADIGLVGFPNAGKSTLFNTLAHTEVKVGAYPFTTLAPSLGLVLCKDRLYQKPWIIADIPGIIEGAHQNKGLGLDFLRHIERTLLLLFVIDVSKRERNSPEEDLETLIHELHSHQPDFEKKDMLVALNKIDDLLPDEQEECLQSFQKRFPSYTFVLISGLTGEGVDGLYRFFTQRLAV</sequence>
<protein>
    <recommendedName>
        <fullName evidence="8">GTPase Obg</fullName>
        <ecNumber evidence="8">3.6.5.-</ecNumber>
    </recommendedName>
    <alternativeName>
        <fullName evidence="8">GTP-binding protein Obg</fullName>
    </alternativeName>
</protein>
<feature type="binding site" evidence="8">
    <location>
        <begin position="293"/>
        <end position="296"/>
    </location>
    <ligand>
        <name>GTP</name>
        <dbReference type="ChEBI" id="CHEBI:37565"/>
    </ligand>
</feature>
<dbReference type="InterPro" id="IPR006073">
    <property type="entry name" value="GTP-bd"/>
</dbReference>
<comment type="similarity">
    <text evidence="1 8">Belongs to the TRAFAC class OBG-HflX-like GTPase superfamily. OBG GTPase family.</text>
</comment>
<keyword evidence="3 8" id="KW-0479">Metal-binding</keyword>
<evidence type="ECO:0000259" key="10">
    <source>
        <dbReference type="PROSITE" id="PS51710"/>
    </source>
</evidence>
<evidence type="ECO:0000313" key="12">
    <source>
        <dbReference type="EMBL" id="CRI42658.1"/>
    </source>
</evidence>
<dbReference type="PROSITE" id="PS51710">
    <property type="entry name" value="G_OBG"/>
    <property type="match status" value="1"/>
</dbReference>
<evidence type="ECO:0000256" key="9">
    <source>
        <dbReference type="SAM" id="MobiDB-lite"/>
    </source>
</evidence>
<evidence type="ECO:0000256" key="4">
    <source>
        <dbReference type="ARBA" id="ARBA00022741"/>
    </source>
</evidence>
<dbReference type="AlphaFoldDB" id="A0A0F7WZ05"/>
<evidence type="ECO:0000256" key="8">
    <source>
        <dbReference type="HAMAP-Rule" id="MF_01454"/>
    </source>
</evidence>
<feature type="binding site" evidence="8">
    <location>
        <begin position="173"/>
        <end position="180"/>
    </location>
    <ligand>
        <name>GTP</name>
        <dbReference type="ChEBI" id="CHEBI:37565"/>
    </ligand>
</feature>
<comment type="function">
    <text evidence="8">An essential GTPase which binds GTP, GDP and possibly (p)ppGpp with moderate affinity, with high nucleotide exchange rates and a fairly low GTP hydrolysis rate. Plays a role in control of the cell cycle, stress response, ribosome biogenesis and in those bacteria that undergo differentiation, in morphogenesis control.</text>
</comment>
<keyword evidence="2 8" id="KW-0963">Cytoplasm</keyword>
<comment type="subcellular location">
    <subcellularLocation>
        <location evidence="8">Cytoplasm</location>
    </subcellularLocation>
</comment>
<dbReference type="InterPro" id="IPR036726">
    <property type="entry name" value="GTP1_OBG_dom_sf"/>
</dbReference>
<dbReference type="NCBIfam" id="NF008956">
    <property type="entry name" value="PRK12299.1"/>
    <property type="match status" value="1"/>
</dbReference>
<dbReference type="GO" id="GO:0005525">
    <property type="term" value="F:GTP binding"/>
    <property type="evidence" value="ECO:0007669"/>
    <property type="project" value="UniProtKB-UniRule"/>
</dbReference>
<dbReference type="CDD" id="cd01898">
    <property type="entry name" value="Obg"/>
    <property type="match status" value="1"/>
</dbReference>
<dbReference type="Pfam" id="PF01926">
    <property type="entry name" value="MMR_HSR1"/>
    <property type="match status" value="1"/>
</dbReference>
<accession>A0A0F7WZ05</accession>
<feature type="domain" description="OBG-type G" evidence="10">
    <location>
        <begin position="167"/>
        <end position="342"/>
    </location>
</feature>
<dbReference type="PROSITE" id="PS51883">
    <property type="entry name" value="OBG"/>
    <property type="match status" value="1"/>
</dbReference>
<dbReference type="GO" id="GO:0043022">
    <property type="term" value="F:ribosome binding"/>
    <property type="evidence" value="ECO:0007669"/>
    <property type="project" value="UniProtKB-ARBA"/>
</dbReference>
<feature type="binding site" evidence="8">
    <location>
        <begin position="323"/>
        <end position="325"/>
    </location>
    <ligand>
        <name>GTP</name>
        <dbReference type="ChEBI" id="CHEBI:37565"/>
    </ligand>
</feature>
<keyword evidence="4 8" id="KW-0547">Nucleotide-binding</keyword>
<dbReference type="PANTHER" id="PTHR11702">
    <property type="entry name" value="DEVELOPMENTALLY REGULATED GTP-BINDING PROTEIN-RELATED"/>
    <property type="match status" value="1"/>
</dbReference>
<feature type="region of interest" description="Disordered" evidence="9">
    <location>
        <begin position="134"/>
        <end position="153"/>
    </location>
</feature>
<gene>
    <name evidence="8" type="primary">obg</name>
    <name evidence="12" type="ORF">BN1224_DC9_BS_01410</name>
</gene>
<comment type="cofactor">
    <cofactor evidence="8">
        <name>Mg(2+)</name>
        <dbReference type="ChEBI" id="CHEBI:18420"/>
    </cofactor>
</comment>
<dbReference type="Gene3D" id="3.40.50.300">
    <property type="entry name" value="P-loop containing nucleotide triphosphate hydrolases"/>
    <property type="match status" value="1"/>
</dbReference>
<dbReference type="NCBIfam" id="NF008955">
    <property type="entry name" value="PRK12297.1"/>
    <property type="match status" value="1"/>
</dbReference>
<comment type="subunit">
    <text evidence="8">Monomer.</text>
</comment>
<evidence type="ECO:0000256" key="7">
    <source>
        <dbReference type="ARBA" id="ARBA00023134"/>
    </source>
</evidence>
<dbReference type="NCBIfam" id="TIGR02729">
    <property type="entry name" value="Obg_CgtA"/>
    <property type="match status" value="1"/>
</dbReference>
<keyword evidence="5 8" id="KW-0378">Hydrolase</keyword>
<evidence type="ECO:0000256" key="3">
    <source>
        <dbReference type="ARBA" id="ARBA00022723"/>
    </source>
</evidence>
<dbReference type="PIRSF" id="PIRSF002401">
    <property type="entry name" value="GTP_bd_Obg/CgtA"/>
    <property type="match status" value="1"/>
</dbReference>
<evidence type="ECO:0000256" key="1">
    <source>
        <dbReference type="ARBA" id="ARBA00007699"/>
    </source>
</evidence>
<organism evidence="12">
    <name type="scientific">Chlamydia pneumoniae</name>
    <name type="common">Chlamydophila pneumoniae</name>
    <dbReference type="NCBI Taxonomy" id="83558"/>
    <lineage>
        <taxon>Bacteria</taxon>
        <taxon>Pseudomonadati</taxon>
        <taxon>Chlamydiota</taxon>
        <taxon>Chlamydiia</taxon>
        <taxon>Chlamydiales</taxon>
        <taxon>Chlamydiaceae</taxon>
        <taxon>Chlamydia/Chlamydophila group</taxon>
        <taxon>Chlamydia</taxon>
    </lineage>
</organism>
<evidence type="ECO:0000256" key="5">
    <source>
        <dbReference type="ARBA" id="ARBA00022801"/>
    </source>
</evidence>
<dbReference type="InterPro" id="IPR005225">
    <property type="entry name" value="Small_GTP-bd"/>
</dbReference>
<feature type="binding site" evidence="8">
    <location>
        <begin position="198"/>
        <end position="202"/>
    </location>
    <ligand>
        <name>GTP</name>
        <dbReference type="ChEBI" id="CHEBI:37565"/>
    </ligand>
</feature>
<keyword evidence="6 8" id="KW-0460">Magnesium</keyword>
<dbReference type="InterPro" id="IPR006169">
    <property type="entry name" value="GTP1_OBG_dom"/>
</dbReference>
<feature type="domain" description="Obg" evidence="11">
    <location>
        <begin position="8"/>
        <end position="166"/>
    </location>
</feature>
<name>A0A0F7WZ05_CHLPN</name>
<dbReference type="GO" id="GO:0042254">
    <property type="term" value="P:ribosome biogenesis"/>
    <property type="evidence" value="ECO:0007669"/>
    <property type="project" value="UniProtKB-UniRule"/>
</dbReference>
<dbReference type="GO" id="GO:0005737">
    <property type="term" value="C:cytoplasm"/>
    <property type="evidence" value="ECO:0007669"/>
    <property type="project" value="UniProtKB-SubCell"/>
</dbReference>
<feature type="binding site" evidence="8">
    <location>
        <position position="180"/>
    </location>
    <ligand>
        <name>Mg(2+)</name>
        <dbReference type="ChEBI" id="CHEBI:18420"/>
    </ligand>
</feature>